<dbReference type="AlphaFoldDB" id="A0A8R2M6C6"/>
<keyword evidence="4 7" id="KW-1133">Transmembrane helix</keyword>
<feature type="transmembrane region" description="Helical" evidence="7">
    <location>
        <begin position="485"/>
        <end position="506"/>
    </location>
</feature>
<feature type="transmembrane region" description="Helical" evidence="7">
    <location>
        <begin position="743"/>
        <end position="772"/>
    </location>
</feature>
<evidence type="ECO:0000259" key="8">
    <source>
        <dbReference type="Pfam" id="PF03600"/>
    </source>
</evidence>
<dbReference type="EnsemblMetazoa" id="XM_038019505.1">
    <property type="protein sequence ID" value="XP_037875433.1"/>
    <property type="gene ID" value="LOC101740941"/>
</dbReference>
<proteinExistence type="predicted"/>
<organism evidence="9 10">
    <name type="scientific">Bombyx mori</name>
    <name type="common">Silk moth</name>
    <dbReference type="NCBI Taxonomy" id="7091"/>
    <lineage>
        <taxon>Eukaryota</taxon>
        <taxon>Metazoa</taxon>
        <taxon>Ecdysozoa</taxon>
        <taxon>Arthropoda</taxon>
        <taxon>Hexapoda</taxon>
        <taxon>Insecta</taxon>
        <taxon>Pterygota</taxon>
        <taxon>Neoptera</taxon>
        <taxon>Endopterygota</taxon>
        <taxon>Lepidoptera</taxon>
        <taxon>Glossata</taxon>
        <taxon>Ditrysia</taxon>
        <taxon>Bombycoidea</taxon>
        <taxon>Bombycidae</taxon>
        <taxon>Bombycinae</taxon>
        <taxon>Bombyx</taxon>
    </lineage>
</organism>
<dbReference type="Proteomes" id="UP000005204">
    <property type="component" value="Unassembled WGS sequence"/>
</dbReference>
<keyword evidence="6" id="KW-0175">Coiled coil</keyword>
<evidence type="ECO:0000256" key="3">
    <source>
        <dbReference type="ARBA" id="ARBA00022692"/>
    </source>
</evidence>
<feature type="transmembrane region" description="Helical" evidence="7">
    <location>
        <begin position="784"/>
        <end position="812"/>
    </location>
</feature>
<evidence type="ECO:0000313" key="10">
    <source>
        <dbReference type="Proteomes" id="UP000005204"/>
    </source>
</evidence>
<dbReference type="RefSeq" id="XP_037875433.1">
    <property type="nucleotide sequence ID" value="XM_038019505.2"/>
</dbReference>
<dbReference type="KEGG" id="bmor:101740941"/>
<evidence type="ECO:0000256" key="4">
    <source>
        <dbReference type="ARBA" id="ARBA00022989"/>
    </source>
</evidence>
<feature type="transmembrane region" description="Helical" evidence="7">
    <location>
        <begin position="303"/>
        <end position="320"/>
    </location>
</feature>
<feature type="transmembrane region" description="Helical" evidence="7">
    <location>
        <begin position="696"/>
        <end position="714"/>
    </location>
</feature>
<accession>A0A8R2M6C6</accession>
<feature type="transmembrane region" description="Helical" evidence="7">
    <location>
        <begin position="364"/>
        <end position="385"/>
    </location>
</feature>
<dbReference type="GO" id="GO:0055085">
    <property type="term" value="P:transmembrane transport"/>
    <property type="evidence" value="ECO:0007669"/>
    <property type="project" value="InterPro"/>
</dbReference>
<feature type="transmembrane region" description="Helical" evidence="7">
    <location>
        <begin position="623"/>
        <end position="640"/>
    </location>
</feature>
<name>A0A8R2M6C6_BOMMO</name>
<evidence type="ECO:0000256" key="1">
    <source>
        <dbReference type="ARBA" id="ARBA00004141"/>
    </source>
</evidence>
<dbReference type="PANTHER" id="PTHR43568">
    <property type="entry name" value="P PROTEIN"/>
    <property type="match status" value="1"/>
</dbReference>
<protein>
    <recommendedName>
        <fullName evidence="8">Citrate transporter-like domain-containing protein</fullName>
    </recommendedName>
</protein>
<evidence type="ECO:0000256" key="2">
    <source>
        <dbReference type="ARBA" id="ARBA00022448"/>
    </source>
</evidence>
<dbReference type="Pfam" id="PF03600">
    <property type="entry name" value="CitMHS"/>
    <property type="match status" value="1"/>
</dbReference>
<reference evidence="9" key="2">
    <citation type="submission" date="2022-06" db="UniProtKB">
        <authorList>
            <consortium name="EnsemblMetazoa"/>
        </authorList>
    </citation>
    <scope>IDENTIFICATION</scope>
    <source>
        <strain evidence="9">p50T (Dazao)</strain>
    </source>
</reference>
<feature type="coiled-coil region" evidence="6">
    <location>
        <begin position="541"/>
        <end position="568"/>
    </location>
</feature>
<keyword evidence="10" id="KW-1185">Reference proteome</keyword>
<evidence type="ECO:0000313" key="9">
    <source>
        <dbReference type="EnsemblMetazoa" id="XP_037875433.1"/>
    </source>
</evidence>
<sequence length="813" mass="89814">MAGWKSFTEWIGLSKPPKRELDKSQYSLVSCGELTTDNIQLWLALPDEVKNDPSLASLRQMYERDGAVEATPLATKSGNPIKVLSLVDPSPTAVGDTEVCSAKKDSNETPTITEIKGADNVPTNEHKKTEKKTKPAYYIKMTVLLACWIFFTVIFLTHDVKKETRGVASVAPDEVKTMTSASLETSRPHSILIRVSGPFLAENDEIKLNDTIKERTKSVTMWLESSRTNATNLKEKSENWTIYLDEDDTLPDFGGAETRSAILKLTPGISANGNCSLKIVTTSRTVVAFSVVHKLDPVDENVGVIYACVLLVGLYVLIIFEIINRTLAAVTMSTMSLAALVLAGDRPALSEVITWLNEETLILLFSMMLLVAIMAETGIFVRPPLQSHYHSVTKGKLWPLILLLCAITATVSSILDNVTTILLMSPITIRLCEVMELDPVPILMFMAIFSNIGGTATPVGDPPNVIVASNRAVIDSGINFANFTAHMALGIILVFCQTAMQIRYVFRDSNKLRLTVPKEIRGLSHQISIWRRAADSLPHLSKDVQVVRERLERKIRKLTVELDVLIKKSNSRACPEETFQTTLKEMKEKYKIRDKALLIKASVAVCFVVVVFFLHSMPALDRVSLGWTALLGAILLLILADREDLEPVLHRVEWSTLLFFAALFVLMEALSKLGLISYIGGIMELLILRVDESSRLAVAILLTLWVSGVISAFVDNIPLTTMMVRVVVSMGSNLKLDLPMQPLIWALLFGVCLGGNGTLIGASANVVCAGVAEQHGYKFTFARFFRVGFPLMIGHFVVASIYLLMCHCVFSWH</sequence>
<dbReference type="InterPro" id="IPR051475">
    <property type="entry name" value="Diverse_Ion_Transporter"/>
</dbReference>
<dbReference type="InterPro" id="IPR004680">
    <property type="entry name" value="Cit_transptr-like_dom"/>
</dbReference>
<evidence type="ECO:0000256" key="7">
    <source>
        <dbReference type="SAM" id="Phobius"/>
    </source>
</evidence>
<keyword evidence="5 7" id="KW-0472">Membrane</keyword>
<comment type="subcellular location">
    <subcellularLocation>
        <location evidence="1">Membrane</location>
        <topology evidence="1">Multi-pass membrane protein</topology>
    </subcellularLocation>
</comment>
<keyword evidence="3 7" id="KW-0812">Transmembrane</keyword>
<evidence type="ECO:0000256" key="6">
    <source>
        <dbReference type="SAM" id="Coils"/>
    </source>
</evidence>
<dbReference type="CDD" id="cd01116">
    <property type="entry name" value="P_permease"/>
    <property type="match status" value="1"/>
</dbReference>
<feature type="domain" description="Citrate transporter-like" evidence="8">
    <location>
        <begin position="315"/>
        <end position="750"/>
    </location>
</feature>
<feature type="transmembrane region" description="Helical" evidence="7">
    <location>
        <begin position="397"/>
        <end position="415"/>
    </location>
</feature>
<reference evidence="10" key="1">
    <citation type="journal article" date="2008" name="Insect Biochem. Mol. Biol.">
        <title>The genome of a lepidopteran model insect, the silkworm Bombyx mori.</title>
        <authorList>
            <consortium name="International Silkworm Genome Consortium"/>
        </authorList>
    </citation>
    <scope>NUCLEOTIDE SEQUENCE [LARGE SCALE GENOMIC DNA]</scope>
    <source>
        <strain evidence="10">p50T</strain>
    </source>
</reference>
<keyword evidence="2" id="KW-0813">Transport</keyword>
<evidence type="ECO:0000256" key="5">
    <source>
        <dbReference type="ARBA" id="ARBA00023136"/>
    </source>
</evidence>
<dbReference type="PANTHER" id="PTHR43568:SF1">
    <property type="entry name" value="P PROTEIN"/>
    <property type="match status" value="1"/>
</dbReference>
<dbReference type="GeneID" id="101740941"/>
<feature type="transmembrane region" description="Helical" evidence="7">
    <location>
        <begin position="137"/>
        <end position="156"/>
    </location>
</feature>
<dbReference type="GO" id="GO:0016020">
    <property type="term" value="C:membrane"/>
    <property type="evidence" value="ECO:0007669"/>
    <property type="project" value="UniProtKB-SubCell"/>
</dbReference>
<feature type="transmembrane region" description="Helical" evidence="7">
    <location>
        <begin position="597"/>
        <end position="617"/>
    </location>
</feature>